<gene>
    <name evidence="1" type="ORF">HNAJ_LOCUS204</name>
</gene>
<dbReference type="Proteomes" id="UP000278807">
    <property type="component" value="Unassembled WGS sequence"/>
</dbReference>
<dbReference type="STRING" id="102285.A0A0R3T085"/>
<dbReference type="AlphaFoldDB" id="A0A0R3T085"/>
<reference evidence="3" key="1">
    <citation type="submission" date="2017-02" db="UniProtKB">
        <authorList>
            <consortium name="WormBaseParasite"/>
        </authorList>
    </citation>
    <scope>IDENTIFICATION</scope>
</reference>
<sequence length="104" mass="12389">MRHEHWNRFCQNTSNRLAIEALQLFKAHLNDNRHDDQPGCGREFLDNIFMGIRKKFEISLSQKYFVSKEDCTKFHCSKALDLHRMGSRLWGCQDKESDDISFYC</sequence>
<evidence type="ECO:0000313" key="2">
    <source>
        <dbReference type="Proteomes" id="UP000278807"/>
    </source>
</evidence>
<dbReference type="WBParaSite" id="HNAJ_0000020301-mRNA-1">
    <property type="protein sequence ID" value="HNAJ_0000020301-mRNA-1"/>
    <property type="gene ID" value="HNAJ_0000020301"/>
</dbReference>
<keyword evidence="2" id="KW-1185">Reference proteome</keyword>
<dbReference type="OrthoDB" id="10047184at2759"/>
<reference evidence="1 2" key="2">
    <citation type="submission" date="2018-11" db="EMBL/GenBank/DDBJ databases">
        <authorList>
            <consortium name="Pathogen Informatics"/>
        </authorList>
    </citation>
    <scope>NUCLEOTIDE SEQUENCE [LARGE SCALE GENOMIC DNA]</scope>
</reference>
<name>A0A0R3T085_RODNA</name>
<evidence type="ECO:0000313" key="3">
    <source>
        <dbReference type="WBParaSite" id="HNAJ_0000020301-mRNA-1"/>
    </source>
</evidence>
<protein>
    <submittedName>
        <fullName evidence="1 3">Uncharacterized protein</fullName>
    </submittedName>
</protein>
<proteinExistence type="predicted"/>
<organism evidence="3">
    <name type="scientific">Rodentolepis nana</name>
    <name type="common">Dwarf tapeworm</name>
    <name type="synonym">Hymenolepis nana</name>
    <dbReference type="NCBI Taxonomy" id="102285"/>
    <lineage>
        <taxon>Eukaryota</taxon>
        <taxon>Metazoa</taxon>
        <taxon>Spiralia</taxon>
        <taxon>Lophotrochozoa</taxon>
        <taxon>Platyhelminthes</taxon>
        <taxon>Cestoda</taxon>
        <taxon>Eucestoda</taxon>
        <taxon>Cyclophyllidea</taxon>
        <taxon>Hymenolepididae</taxon>
        <taxon>Rodentolepis</taxon>
    </lineage>
</organism>
<evidence type="ECO:0000313" key="1">
    <source>
        <dbReference type="EMBL" id="VDN96063.1"/>
    </source>
</evidence>
<dbReference type="EMBL" id="UZAE01000043">
    <property type="protein sequence ID" value="VDN96063.1"/>
    <property type="molecule type" value="Genomic_DNA"/>
</dbReference>
<accession>A0A0R3T085</accession>